<keyword evidence="1" id="KW-1133">Transmembrane helix</keyword>
<comment type="caution">
    <text evidence="2">The sequence shown here is derived from an EMBL/GenBank/DDBJ whole genome shotgun (WGS) entry which is preliminary data.</text>
</comment>
<reference evidence="2 3" key="1">
    <citation type="submission" date="2016-02" db="EMBL/GenBank/DDBJ databases">
        <title>Genome sequence of Clostridium colicanis DSM 13634.</title>
        <authorList>
            <person name="Poehlein A."/>
            <person name="Daniel R."/>
        </authorList>
    </citation>
    <scope>NUCLEOTIDE SEQUENCE [LARGE SCALE GENOMIC DNA]</scope>
    <source>
        <strain evidence="2 3">DSM 13634</strain>
    </source>
</reference>
<feature type="transmembrane region" description="Helical" evidence="1">
    <location>
        <begin position="15"/>
        <end position="33"/>
    </location>
</feature>
<keyword evidence="3" id="KW-1185">Reference proteome</keyword>
<sequence length="81" mass="9630">MKTWDKQKFIIKHGILEWGIPVSIMYAFIITLHEKDLNKIMLISNYFLTNILISSIGFSIGGYFLGYFMWRRHKKNSNKTK</sequence>
<evidence type="ECO:0000313" key="2">
    <source>
        <dbReference type="EMBL" id="KYH28397.1"/>
    </source>
</evidence>
<accession>A0A151ALW7</accession>
<evidence type="ECO:0000313" key="3">
    <source>
        <dbReference type="Proteomes" id="UP000075374"/>
    </source>
</evidence>
<dbReference type="Proteomes" id="UP000075374">
    <property type="component" value="Unassembled WGS sequence"/>
</dbReference>
<organism evidence="2 3">
    <name type="scientific">Clostridium colicanis DSM 13634</name>
    <dbReference type="NCBI Taxonomy" id="1121305"/>
    <lineage>
        <taxon>Bacteria</taxon>
        <taxon>Bacillati</taxon>
        <taxon>Bacillota</taxon>
        <taxon>Clostridia</taxon>
        <taxon>Eubacteriales</taxon>
        <taxon>Clostridiaceae</taxon>
        <taxon>Clostridium</taxon>
    </lineage>
</organism>
<evidence type="ECO:0000256" key="1">
    <source>
        <dbReference type="SAM" id="Phobius"/>
    </source>
</evidence>
<feature type="transmembrane region" description="Helical" evidence="1">
    <location>
        <begin position="45"/>
        <end position="70"/>
    </location>
</feature>
<name>A0A151ALW7_9CLOT</name>
<keyword evidence="1" id="KW-0472">Membrane</keyword>
<keyword evidence="1" id="KW-0812">Transmembrane</keyword>
<dbReference type="AlphaFoldDB" id="A0A151ALW7"/>
<gene>
    <name evidence="2" type="ORF">CLCOL_18890</name>
</gene>
<dbReference type="EMBL" id="LTBB01000010">
    <property type="protein sequence ID" value="KYH28397.1"/>
    <property type="molecule type" value="Genomic_DNA"/>
</dbReference>
<dbReference type="PATRIC" id="fig|1121305.3.peg.1893"/>
<dbReference type="RefSeq" id="WP_061858718.1">
    <property type="nucleotide sequence ID" value="NZ_LTBB01000010.1"/>
</dbReference>
<proteinExistence type="predicted"/>
<protein>
    <submittedName>
        <fullName evidence="2">Uncharacterized protein</fullName>
    </submittedName>
</protein>